<name>A0A4Y2FCH6_ARAVE</name>
<keyword evidence="2" id="KW-1185">Reference proteome</keyword>
<evidence type="ECO:0000313" key="2">
    <source>
        <dbReference type="Proteomes" id="UP000499080"/>
    </source>
</evidence>
<evidence type="ECO:0000313" key="1">
    <source>
        <dbReference type="EMBL" id="GBM38378.1"/>
    </source>
</evidence>
<protein>
    <submittedName>
        <fullName evidence="1">Uncharacterized protein</fullName>
    </submittedName>
</protein>
<dbReference type="AlphaFoldDB" id="A0A4Y2FCH6"/>
<dbReference type="EMBL" id="BGPR01000867">
    <property type="protein sequence ID" value="GBM38378.1"/>
    <property type="molecule type" value="Genomic_DNA"/>
</dbReference>
<proteinExistence type="predicted"/>
<gene>
    <name evidence="1" type="ORF">AVEN_254287_1</name>
</gene>
<comment type="caution">
    <text evidence="1">The sequence shown here is derived from an EMBL/GenBank/DDBJ whole genome shotgun (WGS) entry which is preliminary data.</text>
</comment>
<dbReference type="Proteomes" id="UP000499080">
    <property type="component" value="Unassembled WGS sequence"/>
</dbReference>
<sequence length="103" mass="11633">MPFRETQKKPFLPPFHLIFCDDSYRTFPFAFEEATHSSKQSSLPERSCNLSRFDECAERVAVDVLGYSCKFRVSLGSPKIGSSSSKNECGFISSLEICVNVCY</sequence>
<accession>A0A4Y2FCH6</accession>
<organism evidence="1 2">
    <name type="scientific">Araneus ventricosus</name>
    <name type="common">Orbweaver spider</name>
    <name type="synonym">Epeira ventricosa</name>
    <dbReference type="NCBI Taxonomy" id="182803"/>
    <lineage>
        <taxon>Eukaryota</taxon>
        <taxon>Metazoa</taxon>
        <taxon>Ecdysozoa</taxon>
        <taxon>Arthropoda</taxon>
        <taxon>Chelicerata</taxon>
        <taxon>Arachnida</taxon>
        <taxon>Araneae</taxon>
        <taxon>Araneomorphae</taxon>
        <taxon>Entelegynae</taxon>
        <taxon>Araneoidea</taxon>
        <taxon>Araneidae</taxon>
        <taxon>Araneus</taxon>
    </lineage>
</organism>
<reference evidence="1 2" key="1">
    <citation type="journal article" date="2019" name="Sci. Rep.">
        <title>Orb-weaving spider Araneus ventricosus genome elucidates the spidroin gene catalogue.</title>
        <authorList>
            <person name="Kono N."/>
            <person name="Nakamura H."/>
            <person name="Ohtoshi R."/>
            <person name="Moran D.A.P."/>
            <person name="Shinohara A."/>
            <person name="Yoshida Y."/>
            <person name="Fujiwara M."/>
            <person name="Mori M."/>
            <person name="Tomita M."/>
            <person name="Arakawa K."/>
        </authorList>
    </citation>
    <scope>NUCLEOTIDE SEQUENCE [LARGE SCALE GENOMIC DNA]</scope>
</reference>